<protein>
    <submittedName>
        <fullName evidence="1">Uncharacterized protein</fullName>
    </submittedName>
</protein>
<dbReference type="AlphaFoldDB" id="A0A2B7Y8R0"/>
<sequence>MAYPNRLAADIYDGDIDGIRDRLDEDADARAADRSSLKAITEHLAHACAKRLQKSRVRILAARDESSSERHPPPISIFVAVMPDQWKVHIYIAGIAKGPTAFDNLTVKGEGVKKPRTNNWDPILSIGTLPSYGVSGVSR</sequence>
<dbReference type="OrthoDB" id="4203841at2759"/>
<proteinExistence type="predicted"/>
<name>A0A2B7Y8R0_POLH7</name>
<dbReference type="EMBL" id="PDNA01000064">
    <property type="protein sequence ID" value="PGH17441.1"/>
    <property type="molecule type" value="Genomic_DNA"/>
</dbReference>
<dbReference type="Proteomes" id="UP000224634">
    <property type="component" value="Unassembled WGS sequence"/>
</dbReference>
<organism evidence="1 2">
    <name type="scientific">Polytolypa hystricis (strain UAMH7299)</name>
    <dbReference type="NCBI Taxonomy" id="1447883"/>
    <lineage>
        <taxon>Eukaryota</taxon>
        <taxon>Fungi</taxon>
        <taxon>Dikarya</taxon>
        <taxon>Ascomycota</taxon>
        <taxon>Pezizomycotina</taxon>
        <taxon>Eurotiomycetes</taxon>
        <taxon>Eurotiomycetidae</taxon>
        <taxon>Onygenales</taxon>
        <taxon>Onygenales incertae sedis</taxon>
        <taxon>Polytolypa</taxon>
    </lineage>
</organism>
<accession>A0A2B7Y8R0</accession>
<evidence type="ECO:0000313" key="1">
    <source>
        <dbReference type="EMBL" id="PGH17441.1"/>
    </source>
</evidence>
<gene>
    <name evidence="1" type="ORF">AJ80_04811</name>
</gene>
<evidence type="ECO:0000313" key="2">
    <source>
        <dbReference type="Proteomes" id="UP000224634"/>
    </source>
</evidence>
<comment type="caution">
    <text evidence="1">The sequence shown here is derived from an EMBL/GenBank/DDBJ whole genome shotgun (WGS) entry which is preliminary data.</text>
</comment>
<keyword evidence="2" id="KW-1185">Reference proteome</keyword>
<reference evidence="1 2" key="1">
    <citation type="submission" date="2017-10" db="EMBL/GenBank/DDBJ databases">
        <title>Comparative genomics in systemic dimorphic fungi from Ajellomycetaceae.</title>
        <authorList>
            <person name="Munoz J.F."/>
            <person name="Mcewen J.G."/>
            <person name="Clay O.K."/>
            <person name="Cuomo C.A."/>
        </authorList>
    </citation>
    <scope>NUCLEOTIDE SEQUENCE [LARGE SCALE GENOMIC DNA]</scope>
    <source>
        <strain evidence="1 2">UAMH7299</strain>
    </source>
</reference>